<dbReference type="InterPro" id="IPR001623">
    <property type="entry name" value="DnaJ_domain"/>
</dbReference>
<dbReference type="RefSeq" id="WP_127767854.1">
    <property type="nucleotide sequence ID" value="NZ_SADE01000004.1"/>
</dbReference>
<dbReference type="OrthoDB" id="9811070at2"/>
<dbReference type="PANTHER" id="PTHR12763:SF28">
    <property type="entry name" value="GEO10507P1-RELATED"/>
    <property type="match status" value="1"/>
</dbReference>
<dbReference type="PANTHER" id="PTHR12763">
    <property type="match status" value="1"/>
</dbReference>
<reference evidence="10" key="1">
    <citation type="submission" date="2019-01" db="EMBL/GenBank/DDBJ databases">
        <title>Gri0909 isolated from a small marine red alga.</title>
        <authorList>
            <person name="Kim J."/>
            <person name="Jeong S.E."/>
            <person name="Jeon C.O."/>
        </authorList>
    </citation>
    <scope>NUCLEOTIDE SEQUENCE [LARGE SCALE GENOMIC DNA]</scope>
    <source>
        <strain evidence="10">Gri0909</strain>
    </source>
</reference>
<keyword evidence="10" id="KW-1185">Reference proteome</keyword>
<dbReference type="Gene3D" id="1.10.287.110">
    <property type="entry name" value="DnaJ domain"/>
    <property type="match status" value="1"/>
</dbReference>
<feature type="region of interest" description="Disordered" evidence="6">
    <location>
        <begin position="159"/>
        <end position="186"/>
    </location>
</feature>
<comment type="caution">
    <text evidence="9">The sequence shown here is derived from an EMBL/GenBank/DDBJ whole genome shotgun (WGS) entry which is preliminary data.</text>
</comment>
<evidence type="ECO:0000313" key="10">
    <source>
        <dbReference type="Proteomes" id="UP000287447"/>
    </source>
</evidence>
<accession>A0A437QHC3</accession>
<proteinExistence type="inferred from homology"/>
<evidence type="ECO:0000256" key="1">
    <source>
        <dbReference type="ARBA" id="ARBA00004167"/>
    </source>
</evidence>
<dbReference type="FunFam" id="1.10.287.110:FF:000001">
    <property type="entry name" value="Import inner membrane translocase subunit tim14"/>
    <property type="match status" value="1"/>
</dbReference>
<protein>
    <submittedName>
        <fullName evidence="9">Molecular chaperone DnaJ</fullName>
    </submittedName>
</protein>
<dbReference type="InterPro" id="IPR036869">
    <property type="entry name" value="J_dom_sf"/>
</dbReference>
<dbReference type="AlphaFoldDB" id="A0A437QHC3"/>
<dbReference type="SMART" id="SM00271">
    <property type="entry name" value="DnaJ"/>
    <property type="match status" value="1"/>
</dbReference>
<evidence type="ECO:0000256" key="7">
    <source>
        <dbReference type="SAM" id="Phobius"/>
    </source>
</evidence>
<dbReference type="Proteomes" id="UP000287447">
    <property type="component" value="Unassembled WGS sequence"/>
</dbReference>
<dbReference type="SUPFAM" id="SSF46565">
    <property type="entry name" value="Chaperone J-domain"/>
    <property type="match status" value="1"/>
</dbReference>
<keyword evidence="3 7" id="KW-1133">Transmembrane helix</keyword>
<dbReference type="EMBL" id="SADE01000004">
    <property type="protein sequence ID" value="RVU33824.1"/>
    <property type="molecule type" value="Genomic_DNA"/>
</dbReference>
<comment type="similarity">
    <text evidence="5">Belongs to the TIM14 family.</text>
</comment>
<dbReference type="CDD" id="cd06257">
    <property type="entry name" value="DnaJ"/>
    <property type="match status" value="1"/>
</dbReference>
<feature type="region of interest" description="Disordered" evidence="6">
    <location>
        <begin position="202"/>
        <end position="223"/>
    </location>
</feature>
<evidence type="ECO:0000256" key="3">
    <source>
        <dbReference type="ARBA" id="ARBA00022989"/>
    </source>
</evidence>
<evidence type="ECO:0000256" key="2">
    <source>
        <dbReference type="ARBA" id="ARBA00022692"/>
    </source>
</evidence>
<sequence>MTYVLFGIGLVLLILVVVNWAANAPPRSILNSGKWIAGILALVVAVGLIAIGRFGLLWMVLIGLLPWISRFLNFRRMWKTMQGPRPGANSSVQSRFFAMTLDHETGEMDGQILEGPHEGRMLSELTLSDLVSLYADVEPMDRKSADLLEAYIDRAHGTEWRGTGTNEEPGGGSDDAGRSSSSGNMSRAEALSVLGLQDGCTSDEIREAHRRMMKSAHPDAGGSDYLAAKVNEAKDVLLGKAKT</sequence>
<dbReference type="PROSITE" id="PS50076">
    <property type="entry name" value="DNAJ_2"/>
    <property type="match status" value="1"/>
</dbReference>
<name>A0A437QHC3_9PROT</name>
<comment type="subcellular location">
    <subcellularLocation>
        <location evidence="1">Membrane</location>
        <topology evidence="1">Single-pass membrane protein</topology>
    </subcellularLocation>
</comment>
<feature type="transmembrane region" description="Helical" evidence="7">
    <location>
        <begin position="37"/>
        <end position="68"/>
    </location>
</feature>
<dbReference type="GO" id="GO:0016020">
    <property type="term" value="C:membrane"/>
    <property type="evidence" value="ECO:0007669"/>
    <property type="project" value="UniProtKB-SubCell"/>
</dbReference>
<evidence type="ECO:0000313" key="9">
    <source>
        <dbReference type="EMBL" id="RVU33824.1"/>
    </source>
</evidence>
<evidence type="ECO:0000256" key="4">
    <source>
        <dbReference type="ARBA" id="ARBA00023136"/>
    </source>
</evidence>
<evidence type="ECO:0000256" key="5">
    <source>
        <dbReference type="ARBA" id="ARBA00038105"/>
    </source>
</evidence>
<gene>
    <name evidence="9" type="ORF">EOI86_22060</name>
</gene>
<feature type="domain" description="J" evidence="8">
    <location>
        <begin position="189"/>
        <end position="242"/>
    </location>
</feature>
<evidence type="ECO:0000256" key="6">
    <source>
        <dbReference type="SAM" id="MobiDB-lite"/>
    </source>
</evidence>
<keyword evidence="2 7" id="KW-0812">Transmembrane</keyword>
<organism evidence="9 10">
    <name type="scientific">Hwanghaeella grinnelliae</name>
    <dbReference type="NCBI Taxonomy" id="2500179"/>
    <lineage>
        <taxon>Bacteria</taxon>
        <taxon>Pseudomonadati</taxon>
        <taxon>Pseudomonadota</taxon>
        <taxon>Alphaproteobacteria</taxon>
        <taxon>Rhodospirillales</taxon>
        <taxon>Rhodospirillaceae</taxon>
        <taxon>Hwanghaeella</taxon>
    </lineage>
</organism>
<keyword evidence="4 7" id="KW-0472">Membrane</keyword>
<evidence type="ECO:0000259" key="8">
    <source>
        <dbReference type="PROSITE" id="PS50076"/>
    </source>
</evidence>